<feature type="modified residue" description="N6-(pyridoxal phosphate)lysine" evidence="2">
    <location>
        <position position="29"/>
    </location>
</feature>
<dbReference type="Proteomes" id="UP001315967">
    <property type="component" value="Chromosome"/>
</dbReference>
<dbReference type="PANTHER" id="PTHR10146:SF14">
    <property type="entry name" value="PYRIDOXAL PHOSPHATE HOMEOSTASIS PROTEIN"/>
    <property type="match status" value="1"/>
</dbReference>
<dbReference type="HAMAP" id="MF_02087">
    <property type="entry name" value="PLP_homeostasis"/>
    <property type="match status" value="1"/>
</dbReference>
<evidence type="ECO:0000256" key="3">
    <source>
        <dbReference type="RuleBase" id="RU004514"/>
    </source>
</evidence>
<dbReference type="RefSeq" id="WP_313793640.1">
    <property type="nucleotide sequence ID" value="NZ_CP102453.1"/>
</dbReference>
<protein>
    <recommendedName>
        <fullName evidence="2">Pyridoxal phosphate homeostasis protein</fullName>
        <shortName evidence="2">PLP homeostasis protein</shortName>
    </recommendedName>
</protein>
<evidence type="ECO:0000256" key="2">
    <source>
        <dbReference type="HAMAP-Rule" id="MF_02087"/>
    </source>
</evidence>
<accession>A0ABY5P5Z3</accession>
<gene>
    <name evidence="5" type="ORF">NRE15_00255</name>
</gene>
<dbReference type="PANTHER" id="PTHR10146">
    <property type="entry name" value="PROLINE SYNTHETASE CO-TRANSCRIBED BACTERIAL HOMOLOG PROTEIN"/>
    <property type="match status" value="1"/>
</dbReference>
<feature type="domain" description="Alanine racemase N-terminal" evidence="4">
    <location>
        <begin position="3"/>
        <end position="218"/>
    </location>
</feature>
<evidence type="ECO:0000313" key="6">
    <source>
        <dbReference type="Proteomes" id="UP001315967"/>
    </source>
</evidence>
<proteinExistence type="inferred from homology"/>
<name>A0ABY5P5Z3_9LACT</name>
<evidence type="ECO:0000313" key="5">
    <source>
        <dbReference type="EMBL" id="UUX34137.1"/>
    </source>
</evidence>
<dbReference type="PIRSF" id="PIRSF004848">
    <property type="entry name" value="YBL036c_PLPDEIII"/>
    <property type="match status" value="1"/>
</dbReference>
<dbReference type="NCBIfam" id="TIGR00044">
    <property type="entry name" value="YggS family pyridoxal phosphate-dependent enzyme"/>
    <property type="match status" value="1"/>
</dbReference>
<dbReference type="EMBL" id="CP102453">
    <property type="protein sequence ID" value="UUX34137.1"/>
    <property type="molecule type" value="Genomic_DNA"/>
</dbReference>
<organism evidence="5 6">
    <name type="scientific">Fundicoccus culcitae</name>
    <dbReference type="NCBI Taxonomy" id="2969821"/>
    <lineage>
        <taxon>Bacteria</taxon>
        <taxon>Bacillati</taxon>
        <taxon>Bacillota</taxon>
        <taxon>Bacilli</taxon>
        <taxon>Lactobacillales</taxon>
        <taxon>Aerococcaceae</taxon>
        <taxon>Fundicoccus</taxon>
    </lineage>
</organism>
<keyword evidence="1 2" id="KW-0663">Pyridoxal phosphate</keyword>
<dbReference type="CDD" id="cd00635">
    <property type="entry name" value="PLPDE_III_YBL036c_like"/>
    <property type="match status" value="1"/>
</dbReference>
<evidence type="ECO:0000259" key="4">
    <source>
        <dbReference type="Pfam" id="PF01168"/>
    </source>
</evidence>
<dbReference type="SUPFAM" id="SSF51419">
    <property type="entry name" value="PLP-binding barrel"/>
    <property type="match status" value="1"/>
</dbReference>
<dbReference type="InterPro" id="IPR029066">
    <property type="entry name" value="PLP-binding_barrel"/>
</dbReference>
<dbReference type="InterPro" id="IPR001608">
    <property type="entry name" value="Ala_racemase_N"/>
</dbReference>
<dbReference type="InterPro" id="IPR011078">
    <property type="entry name" value="PyrdxlP_homeostasis"/>
</dbReference>
<reference evidence="5 6" key="1">
    <citation type="submission" date="2022-08" db="EMBL/GenBank/DDBJ databases">
        <title>Aerococcaceae sp. nov isolated from spoiled eye mask.</title>
        <authorList>
            <person name="Zhou G."/>
            <person name="Xie X.-B."/>
            <person name="Shi Q.-S."/>
            <person name="Wang Y.-S."/>
            <person name="Wen X."/>
            <person name="Peng H."/>
            <person name="Yang X.-J."/>
            <person name="Tao H.-B."/>
            <person name="Huang X.-M."/>
        </authorList>
    </citation>
    <scope>NUCLEOTIDE SEQUENCE [LARGE SCALE GENOMIC DNA]</scope>
    <source>
        <strain evidence="6">DM20194951</strain>
    </source>
</reference>
<evidence type="ECO:0000256" key="1">
    <source>
        <dbReference type="ARBA" id="ARBA00022898"/>
    </source>
</evidence>
<sequence>MTQLSENLNKIKKSIDQINPKAKLLAVTKSVDASTIKALAELGVIAFGENRSDALLEKQAALSSLEKTIEWHFIGRLQTRQVRTIINQIDYLHSLDRLSLAKEIQKRADHEIKCFVQVNVSGEESKAGFKPEELIDQIHVLSQFDKIKIVGLMTMAPYEATDDALHQIFKTLKELQMTISQQNLAYAPCHELSMGMSHDYPIALSEGATIVRIGTALFEGI</sequence>
<dbReference type="Pfam" id="PF01168">
    <property type="entry name" value="Ala_racemase_N"/>
    <property type="match status" value="1"/>
</dbReference>
<keyword evidence="6" id="KW-1185">Reference proteome</keyword>
<comment type="similarity">
    <text evidence="2 3">Belongs to the pyridoxal phosphate-binding protein YggS/PROSC family.</text>
</comment>
<comment type="function">
    <text evidence="2">Pyridoxal 5'-phosphate (PLP)-binding protein, which is involved in PLP homeostasis.</text>
</comment>
<dbReference type="Gene3D" id="3.20.20.10">
    <property type="entry name" value="Alanine racemase"/>
    <property type="match status" value="1"/>
</dbReference>